<dbReference type="InterPro" id="IPR015943">
    <property type="entry name" value="WD40/YVTN_repeat-like_dom_sf"/>
</dbReference>
<protein>
    <recommendedName>
        <fullName evidence="2">phospholipase C</fullName>
        <ecNumber evidence="2">3.1.4.3</ecNumber>
    </recommendedName>
</protein>
<dbReference type="PANTHER" id="PTHR47197">
    <property type="entry name" value="PROTEIN NIRF"/>
    <property type="match status" value="1"/>
</dbReference>
<dbReference type="GO" id="GO:0034480">
    <property type="term" value="F:phosphatidylcholine phospholipase C activity"/>
    <property type="evidence" value="ECO:0007669"/>
    <property type="project" value="UniProtKB-EC"/>
</dbReference>
<dbReference type="InterPro" id="IPR007312">
    <property type="entry name" value="Phosphoesterase"/>
</dbReference>
<proteinExistence type="inferred from homology"/>
<dbReference type="EMBL" id="CP024955">
    <property type="protein sequence ID" value="ATY84230.1"/>
    <property type="molecule type" value="Genomic_DNA"/>
</dbReference>
<dbReference type="InterPro" id="IPR011044">
    <property type="entry name" value="Quino_amine_DH_bsu"/>
</dbReference>
<evidence type="ECO:0000256" key="2">
    <source>
        <dbReference type="ARBA" id="ARBA00012018"/>
    </source>
</evidence>
<comment type="similarity">
    <text evidence="1">Belongs to the bacterial phospholipase C family.</text>
</comment>
<feature type="signal peptide" evidence="6">
    <location>
        <begin position="1"/>
        <end position="33"/>
    </location>
</feature>
<evidence type="ECO:0000313" key="7">
    <source>
        <dbReference type="EMBL" id="ATY84230.1"/>
    </source>
</evidence>
<sequence>MKERRIARKRWVAGAAMAALMLGTGLAPGSAWAREAGPQSNGTAVTSYDWVVTPAGKQVTLGDFPMGGALSPDGRYLVVSNDGQGTQSLQVIDLKQQKVIQTIPYKSPEALYLGVAFSPDGKTLYASAGGNNKIRVFQLRDGQLSEQSPIVLIGLTPGPKANNQKGNAYPAGLTVSADGGFLYVVNNLYNTVVKIDTSTGKVVAQGNVGQYPYTSLLSQDGKTLYVTNWGEDTVTALDPDTLQTQATIKVGLHPNALALNPRTGAIYVANSDSDTLSVIDPSRQKVVQTISLAPYRGALPGSQPDALTVSPDGRTLYVANAGNNDIAVVDLGKGSPTARADVKGLIPTGWYPTGVYTTDRGKQILVLNAKGLGAGPNTQGQYIGNMISGTLSIIDAPNPGELLRYTEQVKRNNQPAYGPGSNGRPGDGRTDRFPIPRFLGQDSPIKHVIYVIKENRTYDQVFGDMGKGNSDPSLTEFGKDITPNLHKLANQFVLLDNTYTDAEVSADGHNWSTAAEANDYVEKNWLANYSGRNRGYDFEGTNPATYPQNGFIWNDATKSGVSFRDYGEFVEKDSKTGKWVPTDPSIGQNYDPDYPGWDLNISDLTRFDKWNEEFQQYVKNGNLPQFEIVRLPNDHTMGTKPGALTPQAYVAQNDYALGKLVHTVSHSPYWKNTAIFVIEDDSQDGLDHVDAHRTEALVISPYTQRGGTVDSTFYDTASMLKTIELILGMKPMTQYDAAALPMINAFTTHPDFAPYDAVPPTYPLDARNGHNAPMAMVSEQMDWSQEDVASPKKLDEVLWAATHPGQPYPKKSEADGSPNAANGSAGVAEAAD</sequence>
<dbReference type="KEGG" id="kyr:CVV65_04095"/>
<dbReference type="InterPro" id="IPR051200">
    <property type="entry name" value="Host-pathogen_enzymatic-act"/>
</dbReference>
<keyword evidence="3" id="KW-0378">Hydrolase</keyword>
<dbReference type="PROSITE" id="PS51318">
    <property type="entry name" value="TAT"/>
    <property type="match status" value="1"/>
</dbReference>
<feature type="region of interest" description="Disordered" evidence="5">
    <location>
        <begin position="800"/>
        <end position="832"/>
    </location>
</feature>
<feature type="compositionally biased region" description="Low complexity" evidence="5">
    <location>
        <begin position="819"/>
        <end position="832"/>
    </location>
</feature>
<comment type="catalytic activity">
    <reaction evidence="4">
        <text>a 1,2-diacyl-sn-glycero-3-phosphocholine + H2O = phosphocholine + a 1,2-diacyl-sn-glycerol + H(+)</text>
        <dbReference type="Rhea" id="RHEA:10604"/>
        <dbReference type="ChEBI" id="CHEBI:15377"/>
        <dbReference type="ChEBI" id="CHEBI:15378"/>
        <dbReference type="ChEBI" id="CHEBI:17815"/>
        <dbReference type="ChEBI" id="CHEBI:57643"/>
        <dbReference type="ChEBI" id="CHEBI:295975"/>
        <dbReference type="EC" id="3.1.4.3"/>
    </reaction>
    <physiologicalReaction direction="left-to-right" evidence="4">
        <dbReference type="Rhea" id="RHEA:10605"/>
    </physiologicalReaction>
</comment>
<keyword evidence="6" id="KW-0732">Signal</keyword>
<dbReference type="AlphaFoldDB" id="A0A2K8N6L1"/>
<name>A0A2K8N6L1_9BACL</name>
<dbReference type="RefSeq" id="WP_100667058.1">
    <property type="nucleotide sequence ID" value="NZ_CP024955.1"/>
</dbReference>
<dbReference type="InterPro" id="IPR006311">
    <property type="entry name" value="TAT_signal"/>
</dbReference>
<feature type="region of interest" description="Disordered" evidence="5">
    <location>
        <begin position="410"/>
        <end position="437"/>
    </location>
</feature>
<dbReference type="OrthoDB" id="145213at2"/>
<evidence type="ECO:0000256" key="4">
    <source>
        <dbReference type="ARBA" id="ARBA00048421"/>
    </source>
</evidence>
<evidence type="ECO:0000256" key="1">
    <source>
        <dbReference type="ARBA" id="ARBA00009717"/>
    </source>
</evidence>
<organism evidence="7 8">
    <name type="scientific">Kyrpidia spormannii</name>
    <dbReference type="NCBI Taxonomy" id="2055160"/>
    <lineage>
        <taxon>Bacteria</taxon>
        <taxon>Bacillati</taxon>
        <taxon>Bacillota</taxon>
        <taxon>Bacilli</taxon>
        <taxon>Bacillales</taxon>
        <taxon>Alicyclobacillaceae</taxon>
        <taxon>Kyrpidia</taxon>
    </lineage>
</organism>
<keyword evidence="8" id="KW-1185">Reference proteome</keyword>
<dbReference type="Pfam" id="PF10282">
    <property type="entry name" value="Lactonase"/>
    <property type="match status" value="1"/>
</dbReference>
<evidence type="ECO:0000256" key="6">
    <source>
        <dbReference type="SAM" id="SignalP"/>
    </source>
</evidence>
<dbReference type="InterPro" id="IPR019405">
    <property type="entry name" value="Lactonase_7-beta_prop"/>
</dbReference>
<dbReference type="EC" id="3.1.4.3" evidence="2"/>
<evidence type="ECO:0000256" key="5">
    <source>
        <dbReference type="SAM" id="MobiDB-lite"/>
    </source>
</evidence>
<dbReference type="NCBIfam" id="TIGR02276">
    <property type="entry name" value="beta_rpt_yvtn"/>
    <property type="match status" value="2"/>
</dbReference>
<gene>
    <name evidence="7" type="ORF">CVV65_04095</name>
</gene>
<feature type="chain" id="PRO_5014868754" description="phospholipase C" evidence="6">
    <location>
        <begin position="34"/>
        <end position="832"/>
    </location>
</feature>
<evidence type="ECO:0000313" key="8">
    <source>
        <dbReference type="Proteomes" id="UP000231932"/>
    </source>
</evidence>
<reference evidence="8" key="1">
    <citation type="submission" date="2017-11" db="EMBL/GenBank/DDBJ databases">
        <title>Complete Genome Sequence of Kyrpidia sp. Strain EA-1, a thermophilic, hydrogen-oxidizing Bacterium, isolated from the Azores.</title>
        <authorList>
            <person name="Reiner J.E."/>
            <person name="Lapp C.J."/>
            <person name="Bunk B."/>
            <person name="Gescher J."/>
        </authorList>
    </citation>
    <scope>NUCLEOTIDE SEQUENCE [LARGE SCALE GENOMIC DNA]</scope>
    <source>
        <strain evidence="8">EA-1</strain>
    </source>
</reference>
<dbReference type="InterPro" id="IPR011964">
    <property type="entry name" value="YVTN_b-propeller_repeat"/>
</dbReference>
<dbReference type="Gene3D" id="3.40.720.10">
    <property type="entry name" value="Alkaline Phosphatase, subunit A"/>
    <property type="match status" value="1"/>
</dbReference>
<dbReference type="Pfam" id="PF04185">
    <property type="entry name" value="Phosphoesterase"/>
    <property type="match status" value="1"/>
</dbReference>
<dbReference type="Gene3D" id="2.130.10.10">
    <property type="entry name" value="YVTN repeat-like/Quinoprotein amine dehydrogenase"/>
    <property type="match status" value="3"/>
</dbReference>
<evidence type="ECO:0000256" key="3">
    <source>
        <dbReference type="ARBA" id="ARBA00022801"/>
    </source>
</evidence>
<dbReference type="SUPFAM" id="SSF53649">
    <property type="entry name" value="Alkaline phosphatase-like"/>
    <property type="match status" value="1"/>
</dbReference>
<dbReference type="SUPFAM" id="SSF50969">
    <property type="entry name" value="YVTN repeat-like/Quinoprotein amine dehydrogenase"/>
    <property type="match status" value="1"/>
</dbReference>
<dbReference type="PANTHER" id="PTHR47197:SF3">
    <property type="entry name" value="DIHYDRO-HEME D1 DEHYDROGENASE"/>
    <property type="match status" value="1"/>
</dbReference>
<dbReference type="InterPro" id="IPR017850">
    <property type="entry name" value="Alkaline_phosphatase_core_sf"/>
</dbReference>
<accession>A0A2K8N6L1</accession>
<dbReference type="Proteomes" id="UP000231932">
    <property type="component" value="Chromosome"/>
</dbReference>